<keyword evidence="7 11" id="KW-0479">Metal-binding</keyword>
<feature type="binding site" evidence="11">
    <location>
        <begin position="36"/>
        <end position="39"/>
    </location>
    <ligand>
        <name>5-methyltetrahydropteroyltri-L-glutamate</name>
        <dbReference type="ChEBI" id="CHEBI:58207"/>
    </ligand>
</feature>
<feature type="binding site" evidence="13">
    <location>
        <position position="682"/>
    </location>
    <ligand>
        <name>Zn(2+)</name>
        <dbReference type="ChEBI" id="CHEBI:29105"/>
        <label>1</label>
        <note>catalytic</note>
    </ligand>
</feature>
<comment type="function">
    <text evidence="1 11">Catalyzes the transfer of a methyl group from 5-methyltetrahydrofolate to homocysteine resulting in methionine formation.</text>
</comment>
<feature type="binding site" evidence="11 12">
    <location>
        <begin position="472"/>
        <end position="474"/>
    </location>
    <ligand>
        <name>L-homocysteine</name>
        <dbReference type="ChEBI" id="CHEBI:58199"/>
    </ligand>
</feature>
<proteinExistence type="inferred from homology"/>
<evidence type="ECO:0000256" key="11">
    <source>
        <dbReference type="HAMAP-Rule" id="MF_00172"/>
    </source>
</evidence>
<reference evidence="17 18" key="1">
    <citation type="journal article" date="2019" name="Front. Microbiol.">
        <title>Genomes of Neutrophilic Sulfur-Oxidizing Chemolithoautotrophs Representing 9 Proteobacterial Species From 8 Genera.</title>
        <authorList>
            <person name="Watanabe T."/>
            <person name="Kojima H."/>
            <person name="Umezawa K."/>
            <person name="Hori C."/>
            <person name="Takasuka T.E."/>
            <person name="Kato Y."/>
            <person name="Fukui M."/>
        </authorList>
    </citation>
    <scope>NUCLEOTIDE SEQUENCE [LARGE SCALE GENOMIC DNA]</scope>
    <source>
        <strain evidence="17 18">TTN</strain>
    </source>
</reference>
<keyword evidence="9 11" id="KW-0862">Zinc</keyword>
<sequence length="795" mass="88018">MYHKPACRIMHDTFKSGPTIMTTIHTLGFPRIGKNRELKFALEKFWRGEIDADTLEASGRELRARHWQLQAGAGLDFVAVGDFAYYDQMLNHIQMLGCEPARFGFSGQETELARYFTQARGVASEAKSCCGGHAGTDDQGTWALEMTKWFDTNYHYLVPEFTADTIFRLASERLFDEVTEAQTLGHKVKVTLVGPLTFLFLGKEKSAGFERLALLDRLLSVYGEILLRLKTLGVEWVQLDEPILCLDLPLAWKLAFEPAYNRLNAAGVKILLATYFGALGDNAVLACTLPVAGLHIDAVRAPHQLTTVLDRLPHYKVLSLGAIDGRNIWRADLDQTLELVATAHAKLGDRLWIAPSCSLQHVPVDLRGEDKLDAELRSWLAFAVQKLNELGALKLALNKDIGAADLAYANAFGASRSAAATRRASPRVHNPAVASRLTALPQDADRRATPFKARQARQRARFNLPAFPTTTIGSFPQTKEIRAARATFKRGELSAADYTAAMQREIKLAVDKQVSLGLDVLVHGEAERNDMVEYFGEQLAGFAFTRNGWVQSYGSRCVKPPVIYGDVSRPTPMTVEWTAYAQSLTSLPMKGMLTGPVTILQWSFVRDDQPRSDTALQIALAIRDEVVDLEAAGIGIIQIDEPAIREGLPLRRGDWPAYLDWAGRAFRISASGVRDETQVHTHMCYSEFNDILPAIAALDADVITIETSRSDMELLRGFGDFKYPNEIGPGVYDIHSPRVPSTEEMTRLLKKAAEVVPPANLWVNPDCGLKTRAWPETEAALANMVQAARLMRAAV</sequence>
<dbReference type="GO" id="GO:0003871">
    <property type="term" value="F:5-methyltetrahydropteroyltriglutamate-homocysteine S-methyltransferase activity"/>
    <property type="evidence" value="ECO:0007669"/>
    <property type="project" value="UniProtKB-UniRule"/>
</dbReference>
<evidence type="ECO:0000256" key="10">
    <source>
        <dbReference type="ARBA" id="ARBA00023167"/>
    </source>
</evidence>
<dbReference type="CDD" id="cd03312">
    <property type="entry name" value="CIMS_N_terminal_like"/>
    <property type="match status" value="1"/>
</dbReference>
<keyword evidence="4 11" id="KW-0489">Methyltransferase</keyword>
<feature type="binding site" evidence="11">
    <location>
        <position position="767"/>
    </location>
    <ligand>
        <name>Zn(2+)</name>
        <dbReference type="ChEBI" id="CHEBI:29105"/>
        <note>catalytic</note>
    </ligand>
</feature>
<dbReference type="AlphaFoldDB" id="A0A401JE44"/>
<feature type="binding site" evidence="11 12">
    <location>
        <position position="640"/>
    </location>
    <ligand>
        <name>L-homocysteine</name>
        <dbReference type="ChEBI" id="CHEBI:58199"/>
    </ligand>
</feature>
<dbReference type="HAMAP" id="MF_00172">
    <property type="entry name" value="Meth_synth"/>
    <property type="match status" value="1"/>
</dbReference>
<feature type="binding site" evidence="13">
    <location>
        <position position="684"/>
    </location>
    <ligand>
        <name>Zn(2+)</name>
        <dbReference type="ChEBI" id="CHEBI:29105"/>
        <label>1</label>
        <note>catalytic</note>
    </ligand>
</feature>
<dbReference type="Proteomes" id="UP000286806">
    <property type="component" value="Unassembled WGS sequence"/>
</dbReference>
<feature type="binding site" evidence="11 12">
    <location>
        <begin position="472"/>
        <end position="474"/>
    </location>
    <ligand>
        <name>L-methionine</name>
        <dbReference type="ChEBI" id="CHEBI:57844"/>
    </ligand>
</feature>
<evidence type="ECO:0000256" key="9">
    <source>
        <dbReference type="ARBA" id="ARBA00022833"/>
    </source>
</evidence>
<dbReference type="PIRSF" id="PIRSF000382">
    <property type="entry name" value="MeTrfase_B12_ind"/>
    <property type="match status" value="1"/>
</dbReference>
<evidence type="ECO:0000313" key="17">
    <source>
        <dbReference type="EMBL" id="GBL45931.1"/>
    </source>
</evidence>
<protein>
    <recommendedName>
        <fullName evidence="11">5-methyltetrahydropteroyltriglutamate--homocysteine methyltransferase</fullName>
        <ecNumber evidence="11">2.1.1.14</ecNumber>
    </recommendedName>
    <alternativeName>
        <fullName evidence="11">Cobalamin-independent methionine synthase</fullName>
    </alternativeName>
    <alternativeName>
        <fullName evidence="11">Methionine synthase, vitamin-B12 independent isozyme</fullName>
    </alternativeName>
</protein>
<keyword evidence="18" id="KW-1185">Reference proteome</keyword>
<organism evidence="17 18">
    <name type="scientific">Sulfuriferula multivorans</name>
    <dbReference type="NCBI Taxonomy" id="1559896"/>
    <lineage>
        <taxon>Bacteria</taxon>
        <taxon>Pseudomonadati</taxon>
        <taxon>Pseudomonadota</taxon>
        <taxon>Betaproteobacteria</taxon>
        <taxon>Nitrosomonadales</taxon>
        <taxon>Sulfuricellaceae</taxon>
        <taxon>Sulfuriferula</taxon>
    </lineage>
</organism>
<evidence type="ECO:0000256" key="7">
    <source>
        <dbReference type="ARBA" id="ARBA00022723"/>
    </source>
</evidence>
<dbReference type="EC" id="2.1.1.14" evidence="11"/>
<comment type="pathway">
    <text evidence="2 11">Amino-acid biosynthesis; L-methionine biosynthesis via de novo pathway; L-methionine from L-homocysteine (MetE route): step 1/1.</text>
</comment>
<feature type="binding site" evidence="11">
    <location>
        <position position="682"/>
    </location>
    <ligand>
        <name>Zn(2+)</name>
        <dbReference type="ChEBI" id="CHEBI:29105"/>
        <note>catalytic</note>
    </ligand>
</feature>
<feature type="binding site" evidence="11">
    <location>
        <position position="684"/>
    </location>
    <ligand>
        <name>Zn(2+)</name>
        <dbReference type="ChEBI" id="CHEBI:29105"/>
        <note>catalytic</note>
    </ligand>
</feature>
<keyword evidence="5 11" id="KW-0028">Amino-acid biosynthesis</keyword>
<dbReference type="Gene3D" id="3.20.20.210">
    <property type="match status" value="2"/>
</dbReference>
<feature type="binding site" evidence="13">
    <location>
        <position position="767"/>
    </location>
    <ligand>
        <name>Zn(2+)</name>
        <dbReference type="ChEBI" id="CHEBI:29105"/>
        <label>1</label>
        <note>catalytic</note>
    </ligand>
</feature>
<comment type="cofactor">
    <cofactor evidence="13">
        <name>Zn(2+)</name>
        <dbReference type="ChEBI" id="CHEBI:29105"/>
    </cofactor>
    <text evidence="13">Binds 2 Zn(2+) ions per subunit.</text>
</comment>
<evidence type="ECO:0000256" key="6">
    <source>
        <dbReference type="ARBA" id="ARBA00022679"/>
    </source>
</evidence>
<dbReference type="Pfam" id="PF08267">
    <property type="entry name" value="Meth_synt_1"/>
    <property type="match status" value="1"/>
</dbReference>
<comment type="caution">
    <text evidence="17">The sequence shown here is derived from an EMBL/GenBank/DDBJ whole genome shotgun (WGS) entry which is preliminary data.</text>
</comment>
<evidence type="ECO:0000256" key="1">
    <source>
        <dbReference type="ARBA" id="ARBA00002777"/>
    </source>
</evidence>
<feature type="binding site" evidence="11 12">
    <location>
        <position position="525"/>
    </location>
    <ligand>
        <name>L-methionine</name>
        <dbReference type="ChEBI" id="CHEBI:57844"/>
    </ligand>
</feature>
<dbReference type="GO" id="GO:0009086">
    <property type="term" value="P:methionine biosynthetic process"/>
    <property type="evidence" value="ECO:0007669"/>
    <property type="project" value="UniProtKB-UniRule"/>
</dbReference>
<feature type="binding site" evidence="11">
    <location>
        <position position="525"/>
    </location>
    <ligand>
        <name>L-homocysteine</name>
        <dbReference type="ChEBI" id="CHEBI:58199"/>
    </ligand>
</feature>
<evidence type="ECO:0000256" key="5">
    <source>
        <dbReference type="ARBA" id="ARBA00022605"/>
    </source>
</evidence>
<evidence type="ECO:0000256" key="3">
    <source>
        <dbReference type="ARBA" id="ARBA00009553"/>
    </source>
</evidence>
<dbReference type="FunFam" id="3.20.20.210:FF:000002">
    <property type="entry name" value="5-methyltetrahydropteroyltriglutamate--homocysteine methyltransferase"/>
    <property type="match status" value="1"/>
</dbReference>
<accession>A0A401JE44</accession>
<evidence type="ECO:0000256" key="12">
    <source>
        <dbReference type="PIRSR" id="PIRSR000382-1"/>
    </source>
</evidence>
<keyword evidence="10 11" id="KW-0486">Methionine biosynthesis</keyword>
<evidence type="ECO:0000256" key="14">
    <source>
        <dbReference type="PIRSR" id="PIRSR000382-3"/>
    </source>
</evidence>
<evidence type="ECO:0000313" key="18">
    <source>
        <dbReference type="Proteomes" id="UP000286806"/>
    </source>
</evidence>
<dbReference type="InterPro" id="IPR013215">
    <property type="entry name" value="Cbl-indep_Met_Synth_N"/>
</dbReference>
<dbReference type="UniPathway" id="UPA00051">
    <property type="reaction ID" value="UER00082"/>
</dbReference>
<feature type="active site" description="Proton donor" evidence="11 14">
    <location>
        <position position="735"/>
    </location>
</feature>
<keyword evidence="6 11" id="KW-0808">Transferase</keyword>
<keyword evidence="8 11" id="KW-0677">Repeat</keyword>
<feature type="binding site" evidence="11 12">
    <location>
        <position position="602"/>
    </location>
    <ligand>
        <name>5-methyltetrahydropteroyltri-L-glutamate</name>
        <dbReference type="ChEBI" id="CHEBI:58207"/>
    </ligand>
</feature>
<dbReference type="CDD" id="cd03311">
    <property type="entry name" value="CIMS_C_terminal_like"/>
    <property type="match status" value="1"/>
</dbReference>
<dbReference type="SUPFAM" id="SSF51726">
    <property type="entry name" value="UROD/MetE-like"/>
    <property type="match status" value="2"/>
</dbReference>
<dbReference type="EMBL" id="BGOW01000015">
    <property type="protein sequence ID" value="GBL45931.1"/>
    <property type="molecule type" value="Genomic_DNA"/>
</dbReference>
<dbReference type="PANTHER" id="PTHR30519">
    <property type="entry name" value="5-METHYLTETRAHYDROPTEROYLTRIGLUTAMATE--HOMOCYSTEINE METHYLTRANSFERASE"/>
    <property type="match status" value="1"/>
</dbReference>
<dbReference type="NCBIfam" id="NF003556">
    <property type="entry name" value="PRK05222.1"/>
    <property type="match status" value="1"/>
</dbReference>
<dbReference type="InterPro" id="IPR002629">
    <property type="entry name" value="Met_Synth_C/arc"/>
</dbReference>
<feature type="domain" description="Cobalamin-independent methionine synthase MetE N-terminal" evidence="16">
    <location>
        <begin position="25"/>
        <end position="346"/>
    </location>
</feature>
<feature type="domain" description="Cobalamin-independent methionine synthase MetE C-terminal/archaeal" evidence="15">
    <location>
        <begin position="467"/>
        <end position="789"/>
    </location>
</feature>
<evidence type="ECO:0000259" key="16">
    <source>
        <dbReference type="Pfam" id="PF08267"/>
    </source>
</evidence>
<feature type="binding site" evidence="11 12">
    <location>
        <position position="640"/>
    </location>
    <ligand>
        <name>L-methionine</name>
        <dbReference type="ChEBI" id="CHEBI:57844"/>
    </ligand>
</feature>
<feature type="binding site" evidence="11">
    <location>
        <position position="646"/>
    </location>
    <ligand>
        <name>5-methyltetrahydropteroyltri-L-glutamate</name>
        <dbReference type="ChEBI" id="CHEBI:58207"/>
    </ligand>
</feature>
<evidence type="ECO:0000256" key="8">
    <source>
        <dbReference type="ARBA" id="ARBA00022737"/>
    </source>
</evidence>
<feature type="binding site" evidence="11">
    <location>
        <position position="706"/>
    </location>
    <ligand>
        <name>Zn(2+)</name>
        <dbReference type="ChEBI" id="CHEBI:29105"/>
        <note>catalytic</note>
    </ligand>
</feature>
<dbReference type="NCBIfam" id="TIGR01371">
    <property type="entry name" value="met_syn_B12ind"/>
    <property type="match status" value="1"/>
</dbReference>
<evidence type="ECO:0000256" key="13">
    <source>
        <dbReference type="PIRSR" id="PIRSR000382-2"/>
    </source>
</evidence>
<dbReference type="GO" id="GO:0032259">
    <property type="term" value="P:methylation"/>
    <property type="evidence" value="ECO:0007669"/>
    <property type="project" value="UniProtKB-KW"/>
</dbReference>
<dbReference type="InterPro" id="IPR006276">
    <property type="entry name" value="Cobalamin-indep_Met_synthase"/>
</dbReference>
<name>A0A401JE44_9PROT</name>
<evidence type="ECO:0000259" key="15">
    <source>
        <dbReference type="Pfam" id="PF01717"/>
    </source>
</evidence>
<gene>
    <name evidence="11" type="primary">metE</name>
    <name evidence="17" type="ORF">SFMTTN_1742</name>
</gene>
<feature type="binding site" evidence="11 12">
    <location>
        <begin position="556"/>
        <end position="557"/>
    </location>
    <ligand>
        <name>5-methyltetrahydropteroyltri-L-glutamate</name>
        <dbReference type="ChEBI" id="CHEBI:58207"/>
    </ligand>
</feature>
<feature type="binding site" evidence="12">
    <location>
        <position position="39"/>
    </location>
    <ligand>
        <name>5-methyltetrahydropteroyltri-L-glutamate</name>
        <dbReference type="ChEBI" id="CHEBI:58207"/>
    </ligand>
</feature>
<dbReference type="Pfam" id="PF01717">
    <property type="entry name" value="Meth_synt_2"/>
    <property type="match status" value="1"/>
</dbReference>
<feature type="binding site" evidence="13">
    <location>
        <position position="706"/>
    </location>
    <ligand>
        <name>Zn(2+)</name>
        <dbReference type="ChEBI" id="CHEBI:29105"/>
        <label>1</label>
        <note>catalytic</note>
    </ligand>
</feature>
<comment type="catalytic activity">
    <reaction evidence="11">
        <text>5-methyltetrahydropteroyltri-L-glutamate + L-homocysteine = tetrahydropteroyltri-L-glutamate + L-methionine</text>
        <dbReference type="Rhea" id="RHEA:21196"/>
        <dbReference type="ChEBI" id="CHEBI:57844"/>
        <dbReference type="ChEBI" id="CHEBI:58140"/>
        <dbReference type="ChEBI" id="CHEBI:58199"/>
        <dbReference type="ChEBI" id="CHEBI:58207"/>
        <dbReference type="EC" id="2.1.1.14"/>
    </reaction>
</comment>
<comment type="similarity">
    <text evidence="3 11">Belongs to the vitamin-B12 independent methionine synthase family.</text>
</comment>
<comment type="cofactor">
    <cofactor evidence="11">
        <name>Zn(2+)</name>
        <dbReference type="ChEBI" id="CHEBI:29105"/>
    </cofactor>
    <text evidence="11">Binds 1 zinc ion per subunit.</text>
</comment>
<feature type="binding site" evidence="11">
    <location>
        <position position="148"/>
    </location>
    <ligand>
        <name>5-methyltetrahydropteroyltri-L-glutamate</name>
        <dbReference type="ChEBI" id="CHEBI:58207"/>
    </ligand>
</feature>
<dbReference type="InterPro" id="IPR038071">
    <property type="entry name" value="UROD/MetE-like_sf"/>
</dbReference>
<evidence type="ECO:0000256" key="4">
    <source>
        <dbReference type="ARBA" id="ARBA00022603"/>
    </source>
</evidence>
<dbReference type="GO" id="GO:0008270">
    <property type="term" value="F:zinc ion binding"/>
    <property type="evidence" value="ECO:0007669"/>
    <property type="project" value="InterPro"/>
</dbReference>
<feature type="binding site" evidence="12">
    <location>
        <position position="153"/>
    </location>
    <ligand>
        <name>5-methyltetrahydropteroyltri-L-glutamate</name>
        <dbReference type="ChEBI" id="CHEBI:58207"/>
    </ligand>
</feature>
<evidence type="ECO:0000256" key="2">
    <source>
        <dbReference type="ARBA" id="ARBA00004681"/>
    </source>
</evidence>